<evidence type="ECO:0000313" key="3">
    <source>
        <dbReference type="Proteomes" id="UP000241986"/>
    </source>
</evidence>
<name>A0A2T4MZQ1_AERVE</name>
<accession>A0A2T4MZQ1</accession>
<reference evidence="2 3" key="1">
    <citation type="submission" date="2018-03" db="EMBL/GenBank/DDBJ databases">
        <title>Aeromonas veronii whole genome sequencing and analysis.</title>
        <authorList>
            <person name="Xie H."/>
            <person name="Liu T."/>
            <person name="Wang K."/>
        </authorList>
    </citation>
    <scope>NUCLEOTIDE SEQUENCE [LARGE SCALE GENOMIC DNA]</scope>
    <source>
        <strain evidence="2 3">XH.VA.1</strain>
    </source>
</reference>
<sequence>MKISDFSDARAWQIFKASKELEKVVSDEVKPFSGRVSGYFSEISSAIKFDVSRKDIIQGSAFGTMFFATSLGLVAAQASLVGGAAVLATGMAGGGAVAAALLVAHAVLPPVASAFSKIAEKIEMIGYMNKGKSITEKFIENAGGISKDLSINEFKQALEESKKSLLKKLEETPLGRTPEMQKDIYNAFERNINKGFEKAVKERESKENSSYSI</sequence>
<organism evidence="2 3">
    <name type="scientific">Aeromonas veronii</name>
    <dbReference type="NCBI Taxonomy" id="654"/>
    <lineage>
        <taxon>Bacteria</taxon>
        <taxon>Pseudomonadati</taxon>
        <taxon>Pseudomonadota</taxon>
        <taxon>Gammaproteobacteria</taxon>
        <taxon>Aeromonadales</taxon>
        <taxon>Aeromonadaceae</taxon>
        <taxon>Aeromonas</taxon>
    </lineage>
</organism>
<protein>
    <submittedName>
        <fullName evidence="2">Uncharacterized protein</fullName>
    </submittedName>
</protein>
<dbReference type="Proteomes" id="UP000241986">
    <property type="component" value="Unassembled WGS sequence"/>
</dbReference>
<dbReference type="RefSeq" id="WP_107683942.1">
    <property type="nucleotide sequence ID" value="NZ_PZKL01000037.1"/>
</dbReference>
<proteinExistence type="predicted"/>
<keyword evidence="1" id="KW-0472">Membrane</keyword>
<keyword evidence="1" id="KW-0812">Transmembrane</keyword>
<dbReference type="AlphaFoldDB" id="A0A2T4MZQ1"/>
<feature type="transmembrane region" description="Helical" evidence="1">
    <location>
        <begin position="56"/>
        <end position="78"/>
    </location>
</feature>
<comment type="caution">
    <text evidence="2">The sequence shown here is derived from an EMBL/GenBank/DDBJ whole genome shotgun (WGS) entry which is preliminary data.</text>
</comment>
<keyword evidence="1" id="KW-1133">Transmembrane helix</keyword>
<dbReference type="EMBL" id="PZKL01000037">
    <property type="protein sequence ID" value="PTH80059.1"/>
    <property type="molecule type" value="Genomic_DNA"/>
</dbReference>
<evidence type="ECO:0000256" key="1">
    <source>
        <dbReference type="SAM" id="Phobius"/>
    </source>
</evidence>
<gene>
    <name evidence="2" type="ORF">DAA48_15965</name>
</gene>
<feature type="transmembrane region" description="Helical" evidence="1">
    <location>
        <begin position="84"/>
        <end position="108"/>
    </location>
</feature>
<evidence type="ECO:0000313" key="2">
    <source>
        <dbReference type="EMBL" id="PTH80059.1"/>
    </source>
</evidence>